<dbReference type="AlphaFoldDB" id="A0A412G4Z1"/>
<protein>
    <submittedName>
        <fullName evidence="6">LysR family transcriptional regulator</fullName>
    </submittedName>
</protein>
<dbReference type="InterPro" id="IPR000847">
    <property type="entry name" value="LysR_HTH_N"/>
</dbReference>
<dbReference type="PRINTS" id="PR00039">
    <property type="entry name" value="HTHLYSR"/>
</dbReference>
<dbReference type="SUPFAM" id="SSF46785">
    <property type="entry name" value="Winged helix' DNA-binding domain"/>
    <property type="match status" value="1"/>
</dbReference>
<keyword evidence="3" id="KW-0238">DNA-binding</keyword>
<dbReference type="GeneID" id="83014531"/>
<comment type="similarity">
    <text evidence="1">Belongs to the LysR transcriptional regulatory family.</text>
</comment>
<dbReference type="SUPFAM" id="SSF53850">
    <property type="entry name" value="Periplasmic binding protein-like II"/>
    <property type="match status" value="1"/>
</dbReference>
<dbReference type="GO" id="GO:0003700">
    <property type="term" value="F:DNA-binding transcription factor activity"/>
    <property type="evidence" value="ECO:0007669"/>
    <property type="project" value="InterPro"/>
</dbReference>
<keyword evidence="2" id="KW-0805">Transcription regulation</keyword>
<sequence length="301" mass="34880">MLDYRLKTFLLLSKTLNYTKTAQQLHMSQPAVSQHIRYLEQTYNIKLFEYYNRRLQLTEMGQQFYQQVLALEVQSQDIIERLRQEQENRRLLRFDCTFTFGEYILPPLICRWMKENPNTELCMRIAGTTACLEALDQGEIDFALVEGFFDKAVYESRLIKMTHMGLVVPVGHPLTQKKDVMLNDLIDYPLVVRQKESRMRGILPTGLAEHNLSYESFAGLVQCGSMNVMKTLIKNGCGIGFLHADIIHPELLEGTLVEIPVNDFVLKRELNMVYLPHHADPGMLDQIYQDLAEHLEQLGTH</sequence>
<comment type="caution">
    <text evidence="6">The sequence shown here is derived from an EMBL/GenBank/DDBJ whole genome shotgun (WGS) entry which is preliminary data.</text>
</comment>
<dbReference type="PROSITE" id="PS50931">
    <property type="entry name" value="HTH_LYSR"/>
    <property type="match status" value="1"/>
</dbReference>
<evidence type="ECO:0000259" key="5">
    <source>
        <dbReference type="PROSITE" id="PS50931"/>
    </source>
</evidence>
<evidence type="ECO:0000256" key="2">
    <source>
        <dbReference type="ARBA" id="ARBA00023015"/>
    </source>
</evidence>
<keyword evidence="4" id="KW-0804">Transcription</keyword>
<gene>
    <name evidence="6" type="ORF">DWY25_03800</name>
</gene>
<dbReference type="GO" id="GO:0000976">
    <property type="term" value="F:transcription cis-regulatory region binding"/>
    <property type="evidence" value="ECO:0007669"/>
    <property type="project" value="TreeGrafter"/>
</dbReference>
<dbReference type="Gene3D" id="1.10.10.10">
    <property type="entry name" value="Winged helix-like DNA-binding domain superfamily/Winged helix DNA-binding domain"/>
    <property type="match status" value="1"/>
</dbReference>
<dbReference type="InterPro" id="IPR005119">
    <property type="entry name" value="LysR_subst-bd"/>
</dbReference>
<dbReference type="PANTHER" id="PTHR30126:SF91">
    <property type="entry name" value="LYSR FAMILY TRANSCRIPTIONAL REGULATOR"/>
    <property type="match status" value="1"/>
</dbReference>
<dbReference type="InterPro" id="IPR036388">
    <property type="entry name" value="WH-like_DNA-bd_sf"/>
</dbReference>
<dbReference type="Pfam" id="PF00126">
    <property type="entry name" value="HTH_1"/>
    <property type="match status" value="1"/>
</dbReference>
<dbReference type="EMBL" id="QRUP01000003">
    <property type="protein sequence ID" value="RGR75871.1"/>
    <property type="molecule type" value="Genomic_DNA"/>
</dbReference>
<keyword evidence="7" id="KW-1185">Reference proteome</keyword>
<dbReference type="Proteomes" id="UP000284178">
    <property type="component" value="Unassembled WGS sequence"/>
</dbReference>
<evidence type="ECO:0000313" key="7">
    <source>
        <dbReference type="Proteomes" id="UP000284178"/>
    </source>
</evidence>
<evidence type="ECO:0000256" key="1">
    <source>
        <dbReference type="ARBA" id="ARBA00009437"/>
    </source>
</evidence>
<dbReference type="PANTHER" id="PTHR30126">
    <property type="entry name" value="HTH-TYPE TRANSCRIPTIONAL REGULATOR"/>
    <property type="match status" value="1"/>
</dbReference>
<organism evidence="6 7">
    <name type="scientific">Holdemania filiformis</name>
    <dbReference type="NCBI Taxonomy" id="61171"/>
    <lineage>
        <taxon>Bacteria</taxon>
        <taxon>Bacillati</taxon>
        <taxon>Bacillota</taxon>
        <taxon>Erysipelotrichia</taxon>
        <taxon>Erysipelotrichales</taxon>
        <taxon>Erysipelotrichaceae</taxon>
        <taxon>Holdemania</taxon>
    </lineage>
</organism>
<evidence type="ECO:0000256" key="4">
    <source>
        <dbReference type="ARBA" id="ARBA00023163"/>
    </source>
</evidence>
<proteinExistence type="inferred from homology"/>
<feature type="domain" description="HTH lysR-type" evidence="5">
    <location>
        <begin position="1"/>
        <end position="58"/>
    </location>
</feature>
<evidence type="ECO:0000256" key="3">
    <source>
        <dbReference type="ARBA" id="ARBA00023125"/>
    </source>
</evidence>
<accession>A0A412G4Z1</accession>
<dbReference type="RefSeq" id="WP_006057495.1">
    <property type="nucleotide sequence ID" value="NZ_CABJCV010000003.1"/>
</dbReference>
<dbReference type="InterPro" id="IPR036390">
    <property type="entry name" value="WH_DNA-bd_sf"/>
</dbReference>
<dbReference type="Gene3D" id="3.40.190.10">
    <property type="entry name" value="Periplasmic binding protein-like II"/>
    <property type="match status" value="2"/>
</dbReference>
<reference evidence="6 7" key="1">
    <citation type="submission" date="2018-08" db="EMBL/GenBank/DDBJ databases">
        <title>A genome reference for cultivated species of the human gut microbiota.</title>
        <authorList>
            <person name="Zou Y."/>
            <person name="Xue W."/>
            <person name="Luo G."/>
        </authorList>
    </citation>
    <scope>NUCLEOTIDE SEQUENCE [LARGE SCALE GENOMIC DNA]</scope>
    <source>
        <strain evidence="6 7">AF24-29</strain>
    </source>
</reference>
<dbReference type="Pfam" id="PF03466">
    <property type="entry name" value="LysR_substrate"/>
    <property type="match status" value="1"/>
</dbReference>
<name>A0A412G4Z1_9FIRM</name>
<evidence type="ECO:0000313" key="6">
    <source>
        <dbReference type="EMBL" id="RGR75871.1"/>
    </source>
</evidence>